<dbReference type="OrthoDB" id="9785180at2"/>
<dbReference type="RefSeq" id="WP_129465153.1">
    <property type="nucleotide sequence ID" value="NZ_SBKQ01000012.1"/>
</dbReference>
<dbReference type="InterPro" id="IPR027304">
    <property type="entry name" value="Trigger_fact/SurA_dom_sf"/>
</dbReference>
<sequence>MNKPTVIILLYFVFTSCSYFKPEEKPEAVARVGESYLYKSDLVDLVSEGTSKEDSITIVRNFIDRWATQKLLIKAAEINIDKEQQEVFDKLIQQYKVDLYTKAYLEEIVKREVDTLVSENEITTYYQENRENFRTNGTLIRLRYINLPKDHPKFDLIKSKFFDTKKSDQAFWETYQLQFKSSALNDSVWVEMNQIYRKLPFITPENREEFIVEGKSIQQPDSLTVYFVKIRNVIDKNEISPFDYVKPTIKELIINKRKLDLIKKFEKEITDDAIKNNKYEIYQ</sequence>
<dbReference type="SUPFAM" id="SSF109998">
    <property type="entry name" value="Triger factor/SurA peptide-binding domain-like"/>
    <property type="match status" value="1"/>
</dbReference>
<evidence type="ECO:0000313" key="1">
    <source>
        <dbReference type="EMBL" id="RXR30182.1"/>
    </source>
</evidence>
<dbReference type="Proteomes" id="UP000289734">
    <property type="component" value="Unassembled WGS sequence"/>
</dbReference>
<gene>
    <name evidence="1" type="ORF">EQG68_12120</name>
</gene>
<proteinExistence type="predicted"/>
<organism evidence="1 2">
    <name type="scientific">Flavobacterium piscinae</name>
    <dbReference type="NCBI Taxonomy" id="2506424"/>
    <lineage>
        <taxon>Bacteria</taxon>
        <taxon>Pseudomonadati</taxon>
        <taxon>Bacteroidota</taxon>
        <taxon>Flavobacteriia</taxon>
        <taxon>Flavobacteriales</taxon>
        <taxon>Flavobacteriaceae</taxon>
        <taxon>Flavobacterium</taxon>
    </lineage>
</organism>
<comment type="caution">
    <text evidence="1">The sequence shown here is derived from an EMBL/GenBank/DDBJ whole genome shotgun (WGS) entry which is preliminary data.</text>
</comment>
<dbReference type="EMBL" id="SBKQ01000012">
    <property type="protein sequence ID" value="RXR30182.1"/>
    <property type="molecule type" value="Genomic_DNA"/>
</dbReference>
<evidence type="ECO:0008006" key="3">
    <source>
        <dbReference type="Google" id="ProtNLM"/>
    </source>
</evidence>
<protein>
    <recommendedName>
        <fullName evidence="3">Peptidyl-prolyl cis-trans isomerase</fullName>
    </recommendedName>
</protein>
<evidence type="ECO:0000313" key="2">
    <source>
        <dbReference type="Proteomes" id="UP000289734"/>
    </source>
</evidence>
<accession>A0A4Q1KKJ7</accession>
<dbReference type="PROSITE" id="PS51257">
    <property type="entry name" value="PROKAR_LIPOPROTEIN"/>
    <property type="match status" value="1"/>
</dbReference>
<reference evidence="2" key="1">
    <citation type="submission" date="2019-01" db="EMBL/GenBank/DDBJ databases">
        <title>Cytophagaceae bacterium strain CAR-16.</title>
        <authorList>
            <person name="Chen W.-M."/>
        </authorList>
    </citation>
    <scope>NUCLEOTIDE SEQUENCE [LARGE SCALE GENOMIC DNA]</scope>
    <source>
        <strain evidence="2">ICH-30</strain>
    </source>
</reference>
<keyword evidence="2" id="KW-1185">Reference proteome</keyword>
<name>A0A4Q1KKJ7_9FLAO</name>
<dbReference type="AlphaFoldDB" id="A0A4Q1KKJ7"/>